<proteinExistence type="predicted"/>
<dbReference type="Proteomes" id="UP000010146">
    <property type="component" value="Unassembled WGS sequence"/>
</dbReference>
<accession>A0A0F5PP79</accession>
<comment type="caution">
    <text evidence="1">The sequence shown here is derived from an EMBL/GenBank/DDBJ whole genome shotgun (WGS) entry which is preliminary data.</text>
</comment>
<reference evidence="1 2" key="1">
    <citation type="submission" date="2008-07" db="EMBL/GenBank/DDBJ databases">
        <authorList>
            <person name="Gonzalez J."/>
            <person name="Sokolova T."/>
            <person name="Ferriera S."/>
            <person name="Johnson J."/>
            <person name="Kravitz S."/>
            <person name="Beeson K."/>
            <person name="Sutton G."/>
            <person name="Rogers Y.-H."/>
            <person name="Friedman R."/>
            <person name="Frazier M."/>
            <person name="Venter J.C."/>
        </authorList>
    </citation>
    <scope>NUCLEOTIDE SEQUENCE [LARGE SCALE GENOMIC DNA]</scope>
    <source>
        <strain evidence="1 2">DSM 12653</strain>
    </source>
</reference>
<evidence type="ECO:0000313" key="2">
    <source>
        <dbReference type="Proteomes" id="UP000010146"/>
    </source>
</evidence>
<protein>
    <submittedName>
        <fullName evidence="1">Uncharacterized protein</fullName>
    </submittedName>
</protein>
<name>A0A0F5PP79_9THEO</name>
<reference evidence="1 2" key="2">
    <citation type="journal article" date="2015" name="BMC Genomics">
        <title>Analysis of three genomes within the thermophilic bacterial species Caldanaerobacter subterraneus with a focus on carbon monoxide dehydrogenase evolution and hydrolase diversity.</title>
        <authorList>
            <person name="Sant'Anna F.H."/>
            <person name="Lebedinsky A.V."/>
            <person name="Sokolova T.G."/>
            <person name="Robb F.T."/>
            <person name="Gonzalez J.M."/>
        </authorList>
    </citation>
    <scope>NUCLEOTIDE SEQUENCE [LARGE SCALE GENOMIC DNA]</scope>
    <source>
        <strain evidence="1 2">DSM 12653</strain>
    </source>
</reference>
<evidence type="ECO:0000313" key="1">
    <source>
        <dbReference type="EMBL" id="KKC30477.1"/>
    </source>
</evidence>
<sequence length="157" mass="17771">MFFSSRREEAVLGAAPPHAVLKNAELSATKTADRLVCLVFSLREKILSRKLERARSDPCAIVTHMRSAGECVSKGMVVPKSLNPTTKRNPIEWFLDGGRRGSPELSLRAHLHACCHLMCNQIRFSTHNHKKSNIARSHHTSSTQFLITFRHLLKYRL</sequence>
<dbReference type="AlphaFoldDB" id="A0A0F5PP79"/>
<gene>
    <name evidence="1" type="ORF">CDSM653_00491</name>
</gene>
<dbReference type="EMBL" id="ABXP02000032">
    <property type="protein sequence ID" value="KKC30477.1"/>
    <property type="molecule type" value="Genomic_DNA"/>
</dbReference>
<organism evidence="1 2">
    <name type="scientific">Caldanaerobacter subterraneus subsp. pacificus DSM 12653</name>
    <dbReference type="NCBI Taxonomy" id="391606"/>
    <lineage>
        <taxon>Bacteria</taxon>
        <taxon>Bacillati</taxon>
        <taxon>Bacillota</taxon>
        <taxon>Clostridia</taxon>
        <taxon>Thermoanaerobacterales</taxon>
        <taxon>Thermoanaerobacteraceae</taxon>
        <taxon>Caldanaerobacter</taxon>
    </lineage>
</organism>
<reference evidence="2" key="3">
    <citation type="submission" date="2015-02" db="EMBL/GenBank/DDBJ databases">
        <title>Genome analysis of three genomes within the thermophilic hydrogenogenic bacterial species Caldanaerobacter subterraneus.</title>
        <authorList>
            <person name="Sant'Anna F.H."/>
            <person name="Lebedinsky A."/>
            <person name="Sokolova T."/>
            <person name="Robb F.T."/>
            <person name="Gonzalez J.M."/>
        </authorList>
    </citation>
    <scope>NUCLEOTIDE SEQUENCE [LARGE SCALE GENOMIC DNA]</scope>
    <source>
        <strain evidence="2">DSM 12653</strain>
    </source>
</reference>